<dbReference type="EMBL" id="BSBO01000003">
    <property type="protein sequence ID" value="GLG03265.1"/>
    <property type="molecule type" value="Genomic_DNA"/>
</dbReference>
<proteinExistence type="predicted"/>
<comment type="caution">
    <text evidence="1">The sequence shown here is derived from an EMBL/GenBank/DDBJ whole genome shotgun (WGS) entry which is preliminary data.</text>
</comment>
<keyword evidence="2" id="KW-1185">Reference proteome</keyword>
<evidence type="ECO:0000313" key="2">
    <source>
        <dbReference type="Proteomes" id="UP001145145"/>
    </source>
</evidence>
<name>A0A9W6FD27_9FIRM</name>
<evidence type="ECO:0000313" key="1">
    <source>
        <dbReference type="EMBL" id="GLG03265.1"/>
    </source>
</evidence>
<gene>
    <name evidence="1" type="ORF">Selli1_04390</name>
</gene>
<sequence length="234" mass="27089">MQQTIREMTKHLMELGDKDWGRYAFRHEPLERKLSEAQKETYTRLAMECGREEADLIKTGFPECTVEEVVRAKGIQIKTPDIPNGGGHVIFAQYEESGRITIFMDCIKKAEELIAGEQMEDLFKGADLFSVLLAHELFHAVEQEKRKTIFTQTEKIELWKRPFSNKSRLIALSEMAAMAFAGRMERLSFSPYVLDVVLMYCYNQEAARALYEEIMEAVSGEEENDADNKRENWK</sequence>
<dbReference type="AlphaFoldDB" id="A0A9W6FD27"/>
<reference evidence="1 2" key="1">
    <citation type="journal article" date="2023" name="Int. J. Syst. Evol. Microbiol.">
        <title>Sellimonas catena sp. nov., isolated from human faeces.</title>
        <authorList>
            <person name="Hisatomi A."/>
            <person name="Ohkuma M."/>
            <person name="Sakamoto M."/>
        </authorList>
    </citation>
    <scope>NUCLEOTIDE SEQUENCE [LARGE SCALE GENOMIC DNA]</scope>
    <source>
        <strain evidence="1 2">12EGH17</strain>
    </source>
</reference>
<dbReference type="Proteomes" id="UP001145145">
    <property type="component" value="Unassembled WGS sequence"/>
</dbReference>
<organism evidence="1 2">
    <name type="scientific">Sellimonas catena</name>
    <dbReference type="NCBI Taxonomy" id="2994035"/>
    <lineage>
        <taxon>Bacteria</taxon>
        <taxon>Bacillati</taxon>
        <taxon>Bacillota</taxon>
        <taxon>Clostridia</taxon>
        <taxon>Lachnospirales</taxon>
        <taxon>Lachnospiraceae</taxon>
        <taxon>Sellimonas</taxon>
    </lineage>
</organism>
<protein>
    <submittedName>
        <fullName evidence="1">Uncharacterized protein</fullName>
    </submittedName>
</protein>
<accession>A0A9W6FD27</accession>
<dbReference type="RefSeq" id="WP_281872224.1">
    <property type="nucleotide sequence ID" value="NZ_BSBO01000003.1"/>
</dbReference>